<proteinExistence type="predicted"/>
<accession>F9LWI5</accession>
<dbReference type="AlphaFoldDB" id="F9LWI5"/>
<gene>
    <name evidence="1" type="ORF">HMPREF9965_1783</name>
</gene>
<comment type="caution">
    <text evidence="1">The sequence shown here is derived from an EMBL/GenBank/DDBJ whole genome shotgun (WGS) entry which is preliminary data.</text>
</comment>
<reference evidence="1 2" key="1">
    <citation type="submission" date="2011-05" db="EMBL/GenBank/DDBJ databases">
        <authorList>
            <person name="Durkin A.S."/>
            <person name="Radune D."/>
            <person name="Hostetler J."/>
            <person name="Torralba M."/>
            <person name="Gillis M."/>
            <person name="Methe B."/>
            <person name="Sutton G."/>
            <person name="Nelson K.E."/>
        </authorList>
    </citation>
    <scope>NUCLEOTIDE SEQUENCE [LARGE SCALE GENOMIC DNA]</scope>
    <source>
        <strain evidence="1 2">SK95</strain>
    </source>
</reference>
<protein>
    <submittedName>
        <fullName evidence="1">Uncharacterized protein</fullName>
    </submittedName>
</protein>
<name>F9LWI5_STROR</name>
<evidence type="ECO:0000313" key="2">
    <source>
        <dbReference type="Proteomes" id="UP000003858"/>
    </source>
</evidence>
<dbReference type="PATRIC" id="fig|1000588.3.peg.760"/>
<organism evidence="1 2">
    <name type="scientific">Streptococcus mitis bv. 2 str. SK95</name>
    <dbReference type="NCBI Taxonomy" id="1000588"/>
    <lineage>
        <taxon>Bacteria</taxon>
        <taxon>Bacillati</taxon>
        <taxon>Bacillota</taxon>
        <taxon>Bacilli</taxon>
        <taxon>Lactobacillales</taxon>
        <taxon>Streptococcaceae</taxon>
        <taxon>Streptococcus</taxon>
    </lineage>
</organism>
<sequence>MLLLFQEFLRKIWYNEKYRASPVCSIILAENEGENREFF</sequence>
<evidence type="ECO:0000313" key="1">
    <source>
        <dbReference type="EMBL" id="EGU67459.1"/>
    </source>
</evidence>
<dbReference type="Proteomes" id="UP000003858">
    <property type="component" value="Unassembled WGS sequence"/>
</dbReference>
<dbReference type="EMBL" id="AFUB01000026">
    <property type="protein sequence ID" value="EGU67459.1"/>
    <property type="molecule type" value="Genomic_DNA"/>
</dbReference>